<evidence type="ECO:0000313" key="1">
    <source>
        <dbReference type="EMBL" id="RKO98116.1"/>
    </source>
</evidence>
<dbReference type="EMBL" id="ML009115">
    <property type="protein sequence ID" value="RKO98116.1"/>
    <property type="molecule type" value="Genomic_DNA"/>
</dbReference>
<organism evidence="1 2">
    <name type="scientific">Caulochytrium protostelioides</name>
    <dbReference type="NCBI Taxonomy" id="1555241"/>
    <lineage>
        <taxon>Eukaryota</taxon>
        <taxon>Fungi</taxon>
        <taxon>Fungi incertae sedis</taxon>
        <taxon>Chytridiomycota</taxon>
        <taxon>Chytridiomycota incertae sedis</taxon>
        <taxon>Chytridiomycetes</taxon>
        <taxon>Caulochytriales</taxon>
        <taxon>Caulochytriaceae</taxon>
        <taxon>Caulochytrium</taxon>
    </lineage>
</organism>
<gene>
    <name evidence="1" type="ORF">CAUPRSCDRAFT_10268</name>
</gene>
<protein>
    <submittedName>
        <fullName evidence="1">Uncharacterized protein</fullName>
    </submittedName>
</protein>
<proteinExistence type="predicted"/>
<dbReference type="AlphaFoldDB" id="A0A4P9X275"/>
<accession>A0A4P9X275</accession>
<name>A0A4P9X275_9FUNG</name>
<sequence length="152" mass="17948">MITSVWSVHPNICSIFKTSLPSYLSYLSNSISFFYALPHVRRQEGLTMTIGYHHVMKQFLTRVEKWKVHFVLRSLIYRAIMSNRTRISLYLYKRPVIWSHNYNLDRWEMKDDGSLYILPKTLDDIDGMISAMKKGHNDARAERQQADHPVVN</sequence>
<evidence type="ECO:0000313" key="2">
    <source>
        <dbReference type="Proteomes" id="UP000268535"/>
    </source>
</evidence>
<reference evidence="2" key="1">
    <citation type="journal article" date="2018" name="Nat. Microbiol.">
        <title>Leveraging single-cell genomics to expand the fungal tree of life.</title>
        <authorList>
            <person name="Ahrendt S.R."/>
            <person name="Quandt C.A."/>
            <person name="Ciobanu D."/>
            <person name="Clum A."/>
            <person name="Salamov A."/>
            <person name="Andreopoulos B."/>
            <person name="Cheng J.F."/>
            <person name="Woyke T."/>
            <person name="Pelin A."/>
            <person name="Henrissat B."/>
            <person name="Reynolds N.K."/>
            <person name="Benny G.L."/>
            <person name="Smith M.E."/>
            <person name="James T.Y."/>
            <person name="Grigoriev I.V."/>
        </authorList>
    </citation>
    <scope>NUCLEOTIDE SEQUENCE [LARGE SCALE GENOMIC DNA]</scope>
    <source>
        <strain evidence="2">ATCC 52028</strain>
    </source>
</reference>
<dbReference type="Proteomes" id="UP000268535">
    <property type="component" value="Unassembled WGS sequence"/>
</dbReference>